<reference evidence="3 4" key="1">
    <citation type="submission" date="2018-07" db="EMBL/GenBank/DDBJ databases">
        <title>Dyella monticola sp. nov. and Dyella psychrodurans sp. nov. isolated from monsoon evergreen broad-leaved forest soil of Dinghu Mountain, China.</title>
        <authorList>
            <person name="Gao Z."/>
            <person name="Qiu L."/>
        </authorList>
    </citation>
    <scope>NUCLEOTIDE SEQUENCE [LARGE SCALE GENOMIC DNA]</scope>
    <source>
        <strain evidence="3 4">4MSK11</strain>
    </source>
</reference>
<feature type="transmembrane region" description="Helical" evidence="1">
    <location>
        <begin position="35"/>
        <end position="57"/>
    </location>
</feature>
<dbReference type="AlphaFoldDB" id="A0A370XF34"/>
<gene>
    <name evidence="3" type="ORF">DWU99_00770</name>
</gene>
<name>A0A370XF34_9GAMM</name>
<keyword evidence="1" id="KW-0472">Membrane</keyword>
<dbReference type="EMBL" id="QRBF01000001">
    <property type="protein sequence ID" value="RDS86860.1"/>
    <property type="molecule type" value="Genomic_DNA"/>
</dbReference>
<feature type="chain" id="PRO_5017075586" evidence="2">
    <location>
        <begin position="20"/>
        <end position="104"/>
    </location>
</feature>
<proteinExistence type="predicted"/>
<keyword evidence="2" id="KW-0732">Signal</keyword>
<dbReference type="Proteomes" id="UP000255334">
    <property type="component" value="Unassembled WGS sequence"/>
</dbReference>
<comment type="caution">
    <text evidence="3">The sequence shown here is derived from an EMBL/GenBank/DDBJ whole genome shotgun (WGS) entry which is preliminary data.</text>
</comment>
<organism evidence="3 4">
    <name type="scientific">Dyella psychrodurans</name>
    <dbReference type="NCBI Taxonomy" id="1927960"/>
    <lineage>
        <taxon>Bacteria</taxon>
        <taxon>Pseudomonadati</taxon>
        <taxon>Pseudomonadota</taxon>
        <taxon>Gammaproteobacteria</taxon>
        <taxon>Lysobacterales</taxon>
        <taxon>Rhodanobacteraceae</taxon>
        <taxon>Dyella</taxon>
    </lineage>
</organism>
<evidence type="ECO:0000256" key="2">
    <source>
        <dbReference type="SAM" id="SignalP"/>
    </source>
</evidence>
<keyword evidence="4" id="KW-1185">Reference proteome</keyword>
<feature type="signal peptide" evidence="2">
    <location>
        <begin position="1"/>
        <end position="19"/>
    </location>
</feature>
<accession>A0A370XF34</accession>
<evidence type="ECO:0000313" key="4">
    <source>
        <dbReference type="Proteomes" id="UP000255334"/>
    </source>
</evidence>
<protein>
    <submittedName>
        <fullName evidence="3">Uncharacterized protein</fullName>
    </submittedName>
</protein>
<sequence>MGTAVVGAALVLGSAGASAHGYHGYRHGYGWRGPSVGAVIGTAVVGGLVAGAIDAAVAPPVVVQQPYPVYPAYSYAPPAPVVVAPAYGYAPYGYAPRVVYAPRW</sequence>
<keyword evidence="1" id="KW-0812">Transmembrane</keyword>
<evidence type="ECO:0000313" key="3">
    <source>
        <dbReference type="EMBL" id="RDS86860.1"/>
    </source>
</evidence>
<evidence type="ECO:0000256" key="1">
    <source>
        <dbReference type="SAM" id="Phobius"/>
    </source>
</evidence>
<keyword evidence="1" id="KW-1133">Transmembrane helix</keyword>